<accession>A0AA46L893</accession>
<reference evidence="2 3" key="1">
    <citation type="submission" date="2019-08" db="EMBL/GenBank/DDBJ databases">
        <title>Emerging of two pre-pandemic pathogenic O4:KUT lineages of Vibrio parahaemolyticus in coastal eastern China.</title>
        <authorList>
            <person name="Yu H."/>
        </authorList>
    </citation>
    <scope>NUCLEOTIDE SEQUENCE [LARGE SCALE GENOMIC DNA]</scope>
    <source>
        <strain evidence="2 3">HZ17-383</strain>
    </source>
</reference>
<feature type="region of interest" description="Disordered" evidence="1">
    <location>
        <begin position="1"/>
        <end position="35"/>
    </location>
</feature>
<name>A0AA46L893_VIBPH</name>
<dbReference type="RefSeq" id="WP_140126591.1">
    <property type="nucleotide sequence ID" value="NZ_NNMH01000181.1"/>
</dbReference>
<protein>
    <submittedName>
        <fullName evidence="2">Uncharacterized protein</fullName>
    </submittedName>
</protein>
<dbReference type="Proteomes" id="UP000321504">
    <property type="component" value="Unassembled WGS sequence"/>
</dbReference>
<dbReference type="EMBL" id="VRMQ01000001">
    <property type="protein sequence ID" value="TXN18101.1"/>
    <property type="molecule type" value="Genomic_DNA"/>
</dbReference>
<sequence>MNTNTTSKSVASKAARTLSNPNASKIQKSLATSAMAQASSSKQTCKDMETKASNVLQSNRYSDETKEFAASVLTQSNKKR</sequence>
<gene>
    <name evidence="2" type="ORF">FVP01_03680</name>
</gene>
<feature type="compositionally biased region" description="Polar residues" evidence="1">
    <location>
        <begin position="1"/>
        <end position="10"/>
    </location>
</feature>
<evidence type="ECO:0000256" key="1">
    <source>
        <dbReference type="SAM" id="MobiDB-lite"/>
    </source>
</evidence>
<evidence type="ECO:0000313" key="3">
    <source>
        <dbReference type="Proteomes" id="UP000321504"/>
    </source>
</evidence>
<evidence type="ECO:0000313" key="2">
    <source>
        <dbReference type="EMBL" id="TXN18101.1"/>
    </source>
</evidence>
<dbReference type="AlphaFoldDB" id="A0AA46L893"/>
<feature type="compositionally biased region" description="Polar residues" evidence="1">
    <location>
        <begin position="17"/>
        <end position="35"/>
    </location>
</feature>
<comment type="caution">
    <text evidence="2">The sequence shown here is derived from an EMBL/GenBank/DDBJ whole genome shotgun (WGS) entry which is preliminary data.</text>
</comment>
<organism evidence="2 3">
    <name type="scientific">Vibrio parahaemolyticus</name>
    <dbReference type="NCBI Taxonomy" id="670"/>
    <lineage>
        <taxon>Bacteria</taxon>
        <taxon>Pseudomonadati</taxon>
        <taxon>Pseudomonadota</taxon>
        <taxon>Gammaproteobacteria</taxon>
        <taxon>Vibrionales</taxon>
        <taxon>Vibrionaceae</taxon>
        <taxon>Vibrio</taxon>
    </lineage>
</organism>
<proteinExistence type="predicted"/>